<dbReference type="EMBL" id="JACSPW010000015">
    <property type="protein sequence ID" value="MBD8034345.1"/>
    <property type="molecule type" value="Genomic_DNA"/>
</dbReference>
<keyword evidence="1" id="KW-0472">Membrane</keyword>
<feature type="transmembrane region" description="Helical" evidence="1">
    <location>
        <begin position="54"/>
        <end position="81"/>
    </location>
</feature>
<dbReference type="PANTHER" id="PTHR30590">
    <property type="entry name" value="INNER MEMBRANE PROTEIN"/>
    <property type="match status" value="1"/>
</dbReference>
<keyword evidence="1" id="KW-1133">Transmembrane helix</keyword>
<evidence type="ECO:0000259" key="2">
    <source>
        <dbReference type="Pfam" id="PF04235"/>
    </source>
</evidence>
<organism evidence="3 4">
    <name type="scientific">Solibacillus merdavium</name>
    <dbReference type="NCBI Taxonomy" id="2762218"/>
    <lineage>
        <taxon>Bacteria</taxon>
        <taxon>Bacillati</taxon>
        <taxon>Bacillota</taxon>
        <taxon>Bacilli</taxon>
        <taxon>Bacillales</taxon>
        <taxon>Caryophanaceae</taxon>
        <taxon>Solibacillus</taxon>
    </lineage>
</organism>
<proteinExistence type="predicted"/>
<evidence type="ECO:0000256" key="1">
    <source>
        <dbReference type="SAM" id="Phobius"/>
    </source>
</evidence>
<keyword evidence="1" id="KW-0812">Transmembrane</keyword>
<feature type="transmembrane region" description="Helical" evidence="1">
    <location>
        <begin position="93"/>
        <end position="114"/>
    </location>
</feature>
<feature type="transmembrane region" description="Helical" evidence="1">
    <location>
        <begin position="307"/>
        <end position="325"/>
    </location>
</feature>
<comment type="caution">
    <text evidence="3">The sequence shown here is derived from an EMBL/GenBank/DDBJ whole genome shotgun (WGS) entry which is preliminary data.</text>
</comment>
<sequence>MEGMKMKRIALIDILRGIAILGTLGTNIWIFAHLGDLKYITTTDFSSWSNMDDILRMLVLFVFNGKLLGMLTIMFGVGMAIKYEQSIRRNKPWIGMYKWVIVFLMVEGFLHYVFVMEYDVLMSYAVTAAIIAVILKRGERAMTRALWVAGALHLGMLALIFTSMLLGPAFSMASSPQLIAIYAEGSWLEQVQNRLANFMFFRAEAIFILPLNICLFIVGIKLMRSGAFSFTERGIAIQRKLLTWGLCLGLPLNVLTFVPGGLFDLPVRYIFAPVLALGYIGLIAIIVRKCSTWGMWKWLEKTGRMSLSCYILQNLTATAIFYGWGLGLGGNVNSVEIIGIFCMIVVGQIILANVWLAKFPYGPIEWLRKGMLQRLER</sequence>
<feature type="domain" description="DUF418" evidence="2">
    <location>
        <begin position="222"/>
        <end position="369"/>
    </location>
</feature>
<dbReference type="Proteomes" id="UP000600565">
    <property type="component" value="Unassembled WGS sequence"/>
</dbReference>
<reference evidence="3 4" key="1">
    <citation type="submission" date="2020-08" db="EMBL/GenBank/DDBJ databases">
        <title>A Genomic Blueprint of the Chicken Gut Microbiome.</title>
        <authorList>
            <person name="Gilroy R."/>
            <person name="Ravi A."/>
            <person name="Getino M."/>
            <person name="Pursley I."/>
            <person name="Horton D.L."/>
            <person name="Alikhan N.-F."/>
            <person name="Baker D."/>
            <person name="Gharbi K."/>
            <person name="Hall N."/>
            <person name="Watson M."/>
            <person name="Adriaenssens E.M."/>
            <person name="Foster-Nyarko E."/>
            <person name="Jarju S."/>
            <person name="Secka A."/>
            <person name="Antonio M."/>
            <person name="Oren A."/>
            <person name="Chaudhuri R."/>
            <person name="La Ragione R.M."/>
            <person name="Hildebrand F."/>
            <person name="Pallen M.J."/>
        </authorList>
    </citation>
    <scope>NUCLEOTIDE SEQUENCE [LARGE SCALE GENOMIC DNA]</scope>
    <source>
        <strain evidence="3 4">Sa1YVA6</strain>
    </source>
</reference>
<feature type="transmembrane region" description="Helical" evidence="1">
    <location>
        <begin position="12"/>
        <end position="34"/>
    </location>
</feature>
<gene>
    <name evidence="3" type="ORF">H9632_14835</name>
</gene>
<keyword evidence="4" id="KW-1185">Reference proteome</keyword>
<accession>A0ABR8XQX5</accession>
<feature type="transmembrane region" description="Helical" evidence="1">
    <location>
        <begin position="199"/>
        <end position="220"/>
    </location>
</feature>
<dbReference type="InterPro" id="IPR007349">
    <property type="entry name" value="DUF418"/>
</dbReference>
<feature type="transmembrane region" description="Helical" evidence="1">
    <location>
        <begin position="269"/>
        <end position="287"/>
    </location>
</feature>
<feature type="transmembrane region" description="Helical" evidence="1">
    <location>
        <begin position="120"/>
        <end position="138"/>
    </location>
</feature>
<feature type="transmembrane region" description="Helical" evidence="1">
    <location>
        <begin position="337"/>
        <end position="356"/>
    </location>
</feature>
<feature type="transmembrane region" description="Helical" evidence="1">
    <location>
        <begin position="241"/>
        <end position="263"/>
    </location>
</feature>
<dbReference type="PANTHER" id="PTHR30590:SF2">
    <property type="entry name" value="INNER MEMBRANE PROTEIN"/>
    <property type="match status" value="1"/>
</dbReference>
<dbReference type="InterPro" id="IPR052529">
    <property type="entry name" value="Bact_Transport_Assoc"/>
</dbReference>
<dbReference type="Pfam" id="PF04235">
    <property type="entry name" value="DUF418"/>
    <property type="match status" value="1"/>
</dbReference>
<evidence type="ECO:0000313" key="4">
    <source>
        <dbReference type="Proteomes" id="UP000600565"/>
    </source>
</evidence>
<evidence type="ECO:0000313" key="3">
    <source>
        <dbReference type="EMBL" id="MBD8034345.1"/>
    </source>
</evidence>
<name>A0ABR8XQX5_9BACL</name>
<protein>
    <submittedName>
        <fullName evidence="3">DUF418 domain-containing protein</fullName>
    </submittedName>
</protein>
<feature type="transmembrane region" description="Helical" evidence="1">
    <location>
        <begin position="145"/>
        <end position="166"/>
    </location>
</feature>